<sequence length="77" mass="8845">MSKRNIASKNGGPEHKENDFYFDDCPVCQAMKKEGIKMQRVDDDYDKNLYENGFSMAPITKRQVKIIKKAVVTKSKS</sequence>
<dbReference type="Proteomes" id="UP000034371">
    <property type="component" value="Unassembled WGS sequence"/>
</dbReference>
<dbReference type="EMBL" id="LCBY01000037">
    <property type="protein sequence ID" value="KKS21494.1"/>
    <property type="molecule type" value="Genomic_DNA"/>
</dbReference>
<organism evidence="1 2">
    <name type="scientific">Candidatus Roizmanbacteria bacterium GW2011_GWC2_41_7</name>
    <dbReference type="NCBI Taxonomy" id="1618487"/>
    <lineage>
        <taxon>Bacteria</taxon>
        <taxon>Candidatus Roizmaniibacteriota</taxon>
    </lineage>
</organism>
<evidence type="ECO:0000313" key="2">
    <source>
        <dbReference type="Proteomes" id="UP000034371"/>
    </source>
</evidence>
<comment type="caution">
    <text evidence="1">The sequence shown here is derived from an EMBL/GenBank/DDBJ whole genome shotgun (WGS) entry which is preliminary data.</text>
</comment>
<name>A0A0G0X8W6_9BACT</name>
<proteinExistence type="predicted"/>
<accession>A0A0G0X8W6</accession>
<dbReference type="AlphaFoldDB" id="A0A0G0X8W6"/>
<reference evidence="1 2" key="1">
    <citation type="journal article" date="2015" name="Nature">
        <title>rRNA introns, odd ribosomes, and small enigmatic genomes across a large radiation of phyla.</title>
        <authorList>
            <person name="Brown C.T."/>
            <person name="Hug L.A."/>
            <person name="Thomas B.C."/>
            <person name="Sharon I."/>
            <person name="Castelle C.J."/>
            <person name="Singh A."/>
            <person name="Wilkins M.J."/>
            <person name="Williams K.H."/>
            <person name="Banfield J.F."/>
        </authorList>
    </citation>
    <scope>NUCLEOTIDE SEQUENCE [LARGE SCALE GENOMIC DNA]</scope>
</reference>
<evidence type="ECO:0000313" key="1">
    <source>
        <dbReference type="EMBL" id="KKS21494.1"/>
    </source>
</evidence>
<gene>
    <name evidence="1" type="ORF">UU78_C0037G0005</name>
</gene>
<protein>
    <submittedName>
        <fullName evidence="1">Uncharacterized protein</fullName>
    </submittedName>
</protein>